<dbReference type="AlphaFoldDB" id="A0A1I7WBC4"/>
<keyword evidence="1" id="KW-1185">Reference proteome</keyword>
<evidence type="ECO:0000313" key="1">
    <source>
        <dbReference type="Proteomes" id="UP000095283"/>
    </source>
</evidence>
<name>A0A1I7WBC4_HETBA</name>
<accession>A0A1I7WBC4</accession>
<dbReference type="Proteomes" id="UP000095283">
    <property type="component" value="Unplaced"/>
</dbReference>
<reference evidence="2" key="1">
    <citation type="submission" date="2016-11" db="UniProtKB">
        <authorList>
            <consortium name="WormBaseParasite"/>
        </authorList>
    </citation>
    <scope>IDENTIFICATION</scope>
</reference>
<sequence length="32" mass="3717">MAFSIKYASLNRSLLSLFNFQIVSYNNYDSPI</sequence>
<dbReference type="WBParaSite" id="Hba_02004">
    <property type="protein sequence ID" value="Hba_02004"/>
    <property type="gene ID" value="Hba_02004"/>
</dbReference>
<organism evidence="1 2">
    <name type="scientific">Heterorhabditis bacteriophora</name>
    <name type="common">Entomopathogenic nematode worm</name>
    <dbReference type="NCBI Taxonomy" id="37862"/>
    <lineage>
        <taxon>Eukaryota</taxon>
        <taxon>Metazoa</taxon>
        <taxon>Ecdysozoa</taxon>
        <taxon>Nematoda</taxon>
        <taxon>Chromadorea</taxon>
        <taxon>Rhabditida</taxon>
        <taxon>Rhabditina</taxon>
        <taxon>Rhabditomorpha</taxon>
        <taxon>Strongyloidea</taxon>
        <taxon>Heterorhabditidae</taxon>
        <taxon>Heterorhabditis</taxon>
    </lineage>
</organism>
<evidence type="ECO:0000313" key="2">
    <source>
        <dbReference type="WBParaSite" id="Hba_02004"/>
    </source>
</evidence>
<protein>
    <submittedName>
        <fullName evidence="2">Uncharacterized protein</fullName>
    </submittedName>
</protein>
<proteinExistence type="predicted"/>